<keyword evidence="9" id="KW-1185">Reference proteome</keyword>
<dbReference type="Proteomes" id="UP000050378">
    <property type="component" value="Unassembled WGS sequence"/>
</dbReference>
<dbReference type="EMBL" id="JAQPZS010000001">
    <property type="protein sequence ID" value="MEJ6494805.1"/>
    <property type="molecule type" value="Genomic_DNA"/>
</dbReference>
<dbReference type="InterPro" id="IPR003772">
    <property type="entry name" value="YceD"/>
</dbReference>
<evidence type="ECO:0000256" key="4">
    <source>
        <dbReference type="ARBA" id="ARBA00022517"/>
    </source>
</evidence>
<evidence type="ECO:0000256" key="5">
    <source>
        <dbReference type="ARBA" id="ARBA00031841"/>
    </source>
</evidence>
<dbReference type="EMBL" id="LJTC01000017">
    <property type="protein sequence ID" value="KPM78486.1"/>
    <property type="molecule type" value="Genomic_DNA"/>
</dbReference>
<dbReference type="AlphaFoldDB" id="A0A0P7E4K8"/>
<dbReference type="PATRIC" id="fig|570156.3.peg.1868"/>
<dbReference type="GeneID" id="29847563"/>
<comment type="function">
    <text evidence="1">Plays a role in synthesis, processing and/or stability of 23S rRNA.</text>
</comment>
<comment type="caution">
    <text evidence="6">The sequence shown here is derived from an EMBL/GenBank/DDBJ whole genome shotgun (WGS) entry which is preliminary data.</text>
</comment>
<comment type="similarity">
    <text evidence="2">Belongs to the DUF177 domain family.</text>
</comment>
<dbReference type="PANTHER" id="PTHR38099:SF1">
    <property type="entry name" value="LARGE RIBOSOMAL RNA SUBUNIT ACCUMULATION PROTEIN YCED"/>
    <property type="match status" value="1"/>
</dbReference>
<reference evidence="6 8" key="1">
    <citation type="submission" date="2015-09" db="EMBL/GenBank/DDBJ databases">
        <title>Draft Genome Sequence of Pseudoalteromonas lipolytica UCD-48B.</title>
        <authorList>
            <person name="Krusor M."/>
            <person name="Coil D.A."/>
            <person name="Lang J.M."/>
            <person name="Eisen J.A."/>
            <person name="Alexiev A."/>
        </authorList>
    </citation>
    <scope>NUCLEOTIDE SEQUENCE [LARGE SCALE GENOMIC DNA]</scope>
    <source>
        <strain evidence="6 8">UCD-48B</strain>
    </source>
</reference>
<dbReference type="GO" id="GO:0005829">
    <property type="term" value="C:cytosol"/>
    <property type="evidence" value="ECO:0007669"/>
    <property type="project" value="TreeGrafter"/>
</dbReference>
<evidence type="ECO:0000313" key="7">
    <source>
        <dbReference type="EMBL" id="MEJ6494805.1"/>
    </source>
</evidence>
<organism evidence="6 8">
    <name type="scientific">Pseudoalteromonas lipolytica</name>
    <dbReference type="NCBI Taxonomy" id="570156"/>
    <lineage>
        <taxon>Bacteria</taxon>
        <taxon>Pseudomonadati</taxon>
        <taxon>Pseudomonadota</taxon>
        <taxon>Gammaproteobacteria</taxon>
        <taxon>Alteromonadales</taxon>
        <taxon>Pseudoalteromonadaceae</taxon>
        <taxon>Pseudoalteromonas</taxon>
    </lineage>
</organism>
<dbReference type="GO" id="GO:0042254">
    <property type="term" value="P:ribosome biogenesis"/>
    <property type="evidence" value="ECO:0007669"/>
    <property type="project" value="UniProtKB-KW"/>
</dbReference>
<dbReference type="STRING" id="570156.AOG27_19710"/>
<dbReference type="PANTHER" id="PTHR38099">
    <property type="entry name" value="LARGE RIBOSOMAL RNA SUBUNIT ACCUMULATION PROTEIN YCED"/>
    <property type="match status" value="1"/>
</dbReference>
<accession>A0A0P7E4K8</accession>
<dbReference type="Proteomes" id="UP001377972">
    <property type="component" value="Unassembled WGS sequence"/>
</dbReference>
<gene>
    <name evidence="7" type="primary">yceD</name>
    <name evidence="6" type="ORF">AOG27_19710</name>
    <name evidence="7" type="ORF">PQI24_02110</name>
</gene>
<evidence type="ECO:0000256" key="2">
    <source>
        <dbReference type="ARBA" id="ARBA00010740"/>
    </source>
</evidence>
<keyword evidence="4" id="KW-0690">Ribosome biogenesis</keyword>
<name>A0A0P7E4K8_9GAMM</name>
<dbReference type="NCBIfam" id="NF008395">
    <property type="entry name" value="PRK11193.1"/>
    <property type="match status" value="1"/>
</dbReference>
<reference evidence="7 9" key="2">
    <citation type="submission" date="2023-01" db="EMBL/GenBank/DDBJ databases">
        <title>Trichodesmium-associated heterotrophic epibiont bacteria.</title>
        <authorList>
            <person name="Cleveland C.S."/>
            <person name="Webb E.A."/>
        </authorList>
    </citation>
    <scope>NUCLEOTIDE SEQUENCE [LARGE SCALE GENOMIC DNA]</scope>
    <source>
        <strain evidence="7 9">USCH2</strain>
    </source>
</reference>
<protein>
    <recommendedName>
        <fullName evidence="3">Large ribosomal RNA subunit accumulation protein YceD</fullName>
    </recommendedName>
    <alternativeName>
        <fullName evidence="5">23S rRNA accumulation protein YceD</fullName>
    </alternativeName>
</protein>
<proteinExistence type="inferred from homology"/>
<evidence type="ECO:0000313" key="6">
    <source>
        <dbReference type="EMBL" id="KPM78486.1"/>
    </source>
</evidence>
<dbReference type="Pfam" id="PF02620">
    <property type="entry name" value="YceD"/>
    <property type="match status" value="1"/>
</dbReference>
<sequence length="174" mass="19249">MQKVKIPITLHPSKAAQHRLTYDGIVPLEKLSRLEQVVQEEAGEIAVKIHCKIDEQGLVVISGNLSTHVTVTCQRCNGELGLDLEQDFVYSPIGLDAESDHLPEGYDEVELDENGEINVFELIEDELILAIPIVPTHNEASCSYSSEPTSFGKLAAKDDKPNPFDILKQLKKDS</sequence>
<dbReference type="InterPro" id="IPR039255">
    <property type="entry name" value="YceD_bac"/>
</dbReference>
<dbReference type="RefSeq" id="WP_054554711.1">
    <property type="nucleotide sequence ID" value="NZ_JAQPZS010000001.1"/>
</dbReference>
<evidence type="ECO:0000313" key="9">
    <source>
        <dbReference type="Proteomes" id="UP001377972"/>
    </source>
</evidence>
<dbReference type="OrthoDB" id="9786771at2"/>
<evidence type="ECO:0000313" key="8">
    <source>
        <dbReference type="Proteomes" id="UP000050378"/>
    </source>
</evidence>
<evidence type="ECO:0000256" key="3">
    <source>
        <dbReference type="ARBA" id="ARBA00015716"/>
    </source>
</evidence>
<evidence type="ECO:0000256" key="1">
    <source>
        <dbReference type="ARBA" id="ARBA00002868"/>
    </source>
</evidence>